<dbReference type="PANTHER" id="PTHR13335">
    <property type="entry name" value="TARGET OF RAPAMYCIN COMPLEX 2 SUBUNIT MAPKAP1"/>
    <property type="match status" value="1"/>
</dbReference>
<feature type="region of interest" description="Disordered" evidence="2">
    <location>
        <begin position="91"/>
        <end position="246"/>
    </location>
</feature>
<feature type="domain" description="CRIM" evidence="3">
    <location>
        <begin position="335"/>
        <end position="489"/>
    </location>
</feature>
<evidence type="ECO:0000256" key="1">
    <source>
        <dbReference type="ARBA" id="ARBA00009407"/>
    </source>
</evidence>
<dbReference type="InterPro" id="IPR031313">
    <property type="entry name" value="Sin1_PH_dom"/>
</dbReference>
<dbReference type="InterPro" id="IPR031567">
    <property type="entry name" value="CRIM_dom"/>
</dbReference>
<accession>A0ABR0TW86</accession>
<feature type="region of interest" description="Disordered" evidence="2">
    <location>
        <begin position="289"/>
        <end position="315"/>
    </location>
</feature>
<feature type="compositionally biased region" description="Polar residues" evidence="2">
    <location>
        <begin position="97"/>
        <end position="108"/>
    </location>
</feature>
<dbReference type="InterPro" id="IPR008828">
    <property type="entry name" value="Sin1/Avo1"/>
</dbReference>
<feature type="compositionally biased region" description="Basic residues" evidence="2">
    <location>
        <begin position="221"/>
        <end position="231"/>
    </location>
</feature>
<sequence>MSLLNNQDFTIYQLRAGYLQHIKDGVGERLITLNTNVLNNPAFRAAGWQPNPQDIKRTYSPPIPTAIASEYFQAPQRSAAPAYALHDEDEEGGMVTGQGSQDTIAINTHNKRRRRKEQLEEDDSSDLSDDSDEEDDKSAVSQIKFSKMPVRLRAGSSPTHKTRDGDDVPVPIASPDKANGQETARHASLPSVSFIKQRPRRDTATSSEFSSENETDPVTFRKQRVQHRAAKHGQMMQDRIQEEGEDVESDIDLGEASDISDDFAGTAGSESLLGMGAPLITVDTLESTPGNVPSMPPAITPHTSVSPKRMKQMAPPPDLPRLPAGRPISYVQPVSLLSKALKTTSQKGENPLQQFAQLSGKGESAPLWIKIYAPFSKKASTPIQVPIRKNAKEGVPTIVAELIGLSLWRYAEEKFEPRLEGNDLNVNRWTLRMVEDEEVDYDFPALTRTKPLGDFTSNNNRPPRARARDKPWDEFGLVRATEEQYRENEELTPQFSEPNGLAPSSTPIPDTSRTGTPQPANMQRTLSDAPTLAPPAAPTYIPNVNPITPSFAPMARKNSTIPLMDAPAAPAPRSTPRTGSSKTVTIHYTDPHSFQTTLLPIPTTSDTYLAELFTTACQRLNIDKALYVLKVRGTQTVAPEDRTVEALGQRLALDLVRRRFVGVGDGRGMVSAVGSPGSESPNAPLLLETATNTKAKTRKPFMGLQSAKSTNDINATALWGLAGGAGKRYLVIRRQALSFAPSHPRILALDAEFMHVMPASSTDPLNANADPAMAPPGGKTTSVHLSSVVGCKVSRKHPKVVRVLVYREKETKRYDFEASTREEAQEIATEINKVALVLVLLLVAQWKHEEISAWRAASPYTDYQNTKLDEITEFKDDAVVPSTTPVVPDLSAENSTLGFQAILALSQGTKWRVDGLHAAAKVAGITVTVPQQPKWSEPFIQAFKDFGPVEAHGAAMAWLGHLDLLKFVIQNNWGSALILEDDMDWDLDIRKQTPPIAKAVRELTKPKKTDKDPYGNNWDVLWLGHCSDPPPFKDEGKIIAFKDNTTAPVDKYRGLNPRLKDVVKDNQRIVHYSINPVCTFAYAVSHQGARNLLAHASLGKGGAFDLMLMHACQDKVLKCVSVNPEVFDPYFPAEGGASEVRAGDAGVEFDHEVGKAMGHTDNTLNSARCFAQFGKTCLE</sequence>
<evidence type="ECO:0000256" key="2">
    <source>
        <dbReference type="SAM" id="MobiDB-lite"/>
    </source>
</evidence>
<feature type="region of interest" description="Disordered" evidence="2">
    <location>
        <begin position="452"/>
        <end position="536"/>
    </location>
</feature>
<evidence type="ECO:0000259" key="3">
    <source>
        <dbReference type="Pfam" id="PF16978"/>
    </source>
</evidence>
<proteinExistence type="inferred from homology"/>
<dbReference type="Proteomes" id="UP001341245">
    <property type="component" value="Unassembled WGS sequence"/>
</dbReference>
<dbReference type="InterPro" id="IPR011993">
    <property type="entry name" value="PH-like_dom_sf"/>
</dbReference>
<organism evidence="5 6">
    <name type="scientific">Aureobasidium pullulans</name>
    <name type="common">Black yeast</name>
    <name type="synonym">Pullularia pullulans</name>
    <dbReference type="NCBI Taxonomy" id="5580"/>
    <lineage>
        <taxon>Eukaryota</taxon>
        <taxon>Fungi</taxon>
        <taxon>Dikarya</taxon>
        <taxon>Ascomycota</taxon>
        <taxon>Pezizomycotina</taxon>
        <taxon>Dothideomycetes</taxon>
        <taxon>Dothideomycetidae</taxon>
        <taxon>Dothideales</taxon>
        <taxon>Saccotheciaceae</taxon>
        <taxon>Aureobasidium</taxon>
    </lineage>
</organism>
<reference evidence="5 6" key="1">
    <citation type="submission" date="2023-11" db="EMBL/GenBank/DDBJ databases">
        <title>Draft genome sequence and annotation of the polyextremotolerant black yeast-like fungus Aureobasidium pullulans NRRL 62042.</title>
        <authorList>
            <person name="Dielentheis-Frenken M.R.E."/>
            <person name="Wibberg D."/>
            <person name="Blank L.M."/>
            <person name="Tiso T."/>
        </authorList>
    </citation>
    <scope>NUCLEOTIDE SEQUENCE [LARGE SCALE GENOMIC DNA]</scope>
    <source>
        <strain evidence="5 6">NRRL 62042</strain>
    </source>
</reference>
<dbReference type="EMBL" id="JASGXD010000001">
    <property type="protein sequence ID" value="KAK6008166.1"/>
    <property type="molecule type" value="Genomic_DNA"/>
</dbReference>
<dbReference type="PANTHER" id="PTHR13335:SF1">
    <property type="entry name" value="TARGET OF RAPAMYCIN COMPLEX 2 SUBUNIT MAPKAP1"/>
    <property type="match status" value="1"/>
</dbReference>
<feature type="compositionally biased region" description="Basic and acidic residues" evidence="2">
    <location>
        <begin position="480"/>
        <end position="489"/>
    </location>
</feature>
<dbReference type="Pfam" id="PF16979">
    <property type="entry name" value="SIN1_PH"/>
    <property type="match status" value="1"/>
</dbReference>
<feature type="compositionally biased region" description="Polar residues" evidence="2">
    <location>
        <begin position="491"/>
        <end position="528"/>
    </location>
</feature>
<dbReference type="Pfam" id="PF16978">
    <property type="entry name" value="CRIM"/>
    <property type="match status" value="1"/>
</dbReference>
<feature type="domain" description="SIN1-type PH" evidence="4">
    <location>
        <begin position="727"/>
        <end position="834"/>
    </location>
</feature>
<evidence type="ECO:0000313" key="6">
    <source>
        <dbReference type="Proteomes" id="UP001341245"/>
    </source>
</evidence>
<comment type="similarity">
    <text evidence="1">Belongs to the SIN1 family.</text>
</comment>
<dbReference type="Gene3D" id="2.30.29.30">
    <property type="entry name" value="Pleckstrin-homology domain (PH domain)/Phosphotyrosine-binding domain (PTB)"/>
    <property type="match status" value="1"/>
</dbReference>
<gene>
    <name evidence="5" type="ORF">QM012_000069</name>
</gene>
<comment type="caution">
    <text evidence="5">The sequence shown here is derived from an EMBL/GenBank/DDBJ whole genome shotgun (WGS) entry which is preliminary data.</text>
</comment>
<evidence type="ECO:0000313" key="5">
    <source>
        <dbReference type="EMBL" id="KAK6008166.1"/>
    </source>
</evidence>
<evidence type="ECO:0000259" key="4">
    <source>
        <dbReference type="Pfam" id="PF16979"/>
    </source>
</evidence>
<feature type="compositionally biased region" description="Acidic residues" evidence="2">
    <location>
        <begin position="119"/>
        <end position="136"/>
    </location>
</feature>
<protein>
    <recommendedName>
        <fullName evidence="7">SIN1-domain-containing protein</fullName>
    </recommendedName>
</protein>
<keyword evidence="6" id="KW-1185">Reference proteome</keyword>
<evidence type="ECO:0008006" key="7">
    <source>
        <dbReference type="Google" id="ProtNLM"/>
    </source>
</evidence>
<name>A0ABR0TW86_AURPU</name>